<organism evidence="1 2">
    <name type="scientific">Hibiscus sabdariffa</name>
    <name type="common">roselle</name>
    <dbReference type="NCBI Taxonomy" id="183260"/>
    <lineage>
        <taxon>Eukaryota</taxon>
        <taxon>Viridiplantae</taxon>
        <taxon>Streptophyta</taxon>
        <taxon>Embryophyta</taxon>
        <taxon>Tracheophyta</taxon>
        <taxon>Spermatophyta</taxon>
        <taxon>Magnoliopsida</taxon>
        <taxon>eudicotyledons</taxon>
        <taxon>Gunneridae</taxon>
        <taxon>Pentapetalae</taxon>
        <taxon>rosids</taxon>
        <taxon>malvids</taxon>
        <taxon>Malvales</taxon>
        <taxon>Malvaceae</taxon>
        <taxon>Malvoideae</taxon>
        <taxon>Hibiscus</taxon>
    </lineage>
</organism>
<keyword evidence="2" id="KW-1185">Reference proteome</keyword>
<reference evidence="1 2" key="1">
    <citation type="journal article" date="2024" name="G3 (Bethesda)">
        <title>Genome assembly of Hibiscus sabdariffa L. provides insights into metabolisms of medicinal natural products.</title>
        <authorList>
            <person name="Kim T."/>
        </authorList>
    </citation>
    <scope>NUCLEOTIDE SEQUENCE [LARGE SCALE GENOMIC DNA]</scope>
    <source>
        <strain evidence="1">TK-2024</strain>
        <tissue evidence="1">Old leaves</tissue>
    </source>
</reference>
<accession>A0ABR2A6H5</accession>
<evidence type="ECO:0000313" key="2">
    <source>
        <dbReference type="Proteomes" id="UP001396334"/>
    </source>
</evidence>
<evidence type="ECO:0000313" key="1">
    <source>
        <dbReference type="EMBL" id="KAK8488588.1"/>
    </source>
</evidence>
<proteinExistence type="predicted"/>
<name>A0ABR2A6H5_9ROSI</name>
<dbReference type="EMBL" id="JBBPBN010000345">
    <property type="protein sequence ID" value="KAK8488588.1"/>
    <property type="molecule type" value="Genomic_DNA"/>
</dbReference>
<gene>
    <name evidence="1" type="ORF">V6N11_037866</name>
</gene>
<sequence>MSEPCHVNTFVNSDNEWNIEALSEALPSDCIRFIFTIYPPSMDLGVDFIVEQMVSTNSATRIVDTAPTRLEDISQS</sequence>
<comment type="caution">
    <text evidence="1">The sequence shown here is derived from an EMBL/GenBank/DDBJ whole genome shotgun (WGS) entry which is preliminary data.</text>
</comment>
<protein>
    <submittedName>
        <fullName evidence="1">Uncharacterized protein</fullName>
    </submittedName>
</protein>
<dbReference type="Proteomes" id="UP001396334">
    <property type="component" value="Unassembled WGS sequence"/>
</dbReference>